<evidence type="ECO:0000256" key="7">
    <source>
        <dbReference type="ARBA" id="ARBA00050434"/>
    </source>
</evidence>
<reference evidence="16" key="2">
    <citation type="submission" date="2025-09" db="UniProtKB">
        <authorList>
            <consortium name="Ensembl"/>
        </authorList>
    </citation>
    <scope>IDENTIFICATION</scope>
</reference>
<dbReference type="GO" id="GO:0102266">
    <property type="term" value="F:tRNA-dihydrouridine20a synthase activity"/>
    <property type="evidence" value="ECO:0007669"/>
    <property type="project" value="UniProtKB-EC"/>
</dbReference>
<dbReference type="InterPro" id="IPR035587">
    <property type="entry name" value="DUS-like_FMN-bd"/>
</dbReference>
<dbReference type="SUPFAM" id="SSF51395">
    <property type="entry name" value="FMN-linked oxidoreductases"/>
    <property type="match status" value="1"/>
</dbReference>
<comment type="catalytic activity">
    <reaction evidence="8">
        <text>5,6-dihydrouridine(20a) in tRNA + NAD(+) = uridine(20a) in tRNA + NADH + H(+)</text>
        <dbReference type="Rhea" id="RHEA:53348"/>
        <dbReference type="Rhea" id="RHEA-COMP:13535"/>
        <dbReference type="Rhea" id="RHEA-COMP:13536"/>
        <dbReference type="ChEBI" id="CHEBI:15378"/>
        <dbReference type="ChEBI" id="CHEBI:57540"/>
        <dbReference type="ChEBI" id="CHEBI:57945"/>
        <dbReference type="ChEBI" id="CHEBI:65315"/>
        <dbReference type="ChEBI" id="CHEBI:74443"/>
        <dbReference type="EC" id="1.3.1.90"/>
    </reaction>
    <physiologicalReaction direction="right-to-left" evidence="8">
        <dbReference type="Rhea" id="RHEA:53350"/>
    </physiologicalReaction>
</comment>
<dbReference type="InterPro" id="IPR001269">
    <property type="entry name" value="DUS_fam"/>
</dbReference>
<accession>A0A8C4QEA6</accession>
<comment type="catalytic activity">
    <reaction evidence="7">
        <text>5,6-dihydrouridine(20b) in tRNA + NADP(+) = uridine(20b) in tRNA + NADPH + H(+)</text>
        <dbReference type="Rhea" id="RHEA:53356"/>
        <dbReference type="Rhea" id="RHEA-COMP:13537"/>
        <dbReference type="Rhea" id="RHEA-COMP:13538"/>
        <dbReference type="ChEBI" id="CHEBI:15378"/>
        <dbReference type="ChEBI" id="CHEBI:57783"/>
        <dbReference type="ChEBI" id="CHEBI:58349"/>
        <dbReference type="ChEBI" id="CHEBI:65315"/>
        <dbReference type="ChEBI" id="CHEBI:74443"/>
        <dbReference type="EC" id="1.3.1.90"/>
    </reaction>
    <physiologicalReaction direction="right-to-left" evidence="7">
        <dbReference type="Rhea" id="RHEA:53358"/>
    </physiologicalReaction>
</comment>
<comment type="similarity">
    <text evidence="12">Belongs to the dus family.</text>
</comment>
<comment type="catalytic activity">
    <reaction evidence="9">
        <text>5,6-dihydrouridine(20b) in tRNA + NAD(+) = uridine(20b) in tRNA + NADH + H(+)</text>
        <dbReference type="Rhea" id="RHEA:53352"/>
        <dbReference type="Rhea" id="RHEA-COMP:13537"/>
        <dbReference type="Rhea" id="RHEA-COMP:13538"/>
        <dbReference type="ChEBI" id="CHEBI:15378"/>
        <dbReference type="ChEBI" id="CHEBI:57540"/>
        <dbReference type="ChEBI" id="CHEBI:57945"/>
        <dbReference type="ChEBI" id="CHEBI:65315"/>
        <dbReference type="ChEBI" id="CHEBI:74443"/>
        <dbReference type="EC" id="1.3.1.90"/>
    </reaction>
    <physiologicalReaction direction="right-to-left" evidence="9">
        <dbReference type="Rhea" id="RHEA:53354"/>
    </physiologicalReaction>
</comment>
<dbReference type="GeneTree" id="ENSGT00550000074907"/>
<dbReference type="EC" id="1.3.1.-" evidence="12"/>
<evidence type="ECO:0000256" key="6">
    <source>
        <dbReference type="ARBA" id="ARBA00023002"/>
    </source>
</evidence>
<dbReference type="PIRSF" id="PIRSF006621">
    <property type="entry name" value="Dus"/>
    <property type="match status" value="1"/>
</dbReference>
<keyword evidence="4 12" id="KW-0288">FMN</keyword>
<keyword evidence="14" id="KW-0547">Nucleotide-binding</keyword>
<evidence type="ECO:0000256" key="4">
    <source>
        <dbReference type="ARBA" id="ARBA00022643"/>
    </source>
</evidence>
<dbReference type="OMA" id="QRPHHDI"/>
<evidence type="ECO:0000256" key="13">
    <source>
        <dbReference type="PIRSR" id="PIRSR006621-1"/>
    </source>
</evidence>
<dbReference type="Pfam" id="PF01207">
    <property type="entry name" value="Dus"/>
    <property type="match status" value="1"/>
</dbReference>
<evidence type="ECO:0000256" key="9">
    <source>
        <dbReference type="ARBA" id="ARBA00051932"/>
    </source>
</evidence>
<dbReference type="Proteomes" id="UP000694388">
    <property type="component" value="Unplaced"/>
</dbReference>
<dbReference type="PROSITE" id="PS01136">
    <property type="entry name" value="UPF0034"/>
    <property type="match status" value="1"/>
</dbReference>
<evidence type="ECO:0000256" key="14">
    <source>
        <dbReference type="PIRSR" id="PIRSR006621-2"/>
    </source>
</evidence>
<comment type="catalytic activity">
    <reaction evidence="10">
        <text>5,6-dihydrouridine(20a) in tRNA + NADP(+) = uridine(20a) in tRNA + NADPH + H(+)</text>
        <dbReference type="Rhea" id="RHEA:53344"/>
        <dbReference type="Rhea" id="RHEA-COMP:13535"/>
        <dbReference type="Rhea" id="RHEA-COMP:13536"/>
        <dbReference type="ChEBI" id="CHEBI:15378"/>
        <dbReference type="ChEBI" id="CHEBI:57783"/>
        <dbReference type="ChEBI" id="CHEBI:58349"/>
        <dbReference type="ChEBI" id="CHEBI:65315"/>
        <dbReference type="ChEBI" id="CHEBI:74443"/>
        <dbReference type="EC" id="1.3.1.90"/>
    </reaction>
    <physiologicalReaction direction="right-to-left" evidence="10">
        <dbReference type="Rhea" id="RHEA:53346"/>
    </physiologicalReaction>
</comment>
<evidence type="ECO:0000256" key="2">
    <source>
        <dbReference type="ARBA" id="ARBA00002468"/>
    </source>
</evidence>
<feature type="binding site" evidence="14">
    <location>
        <position position="183"/>
    </location>
    <ligand>
        <name>FMN</name>
        <dbReference type="ChEBI" id="CHEBI:58210"/>
    </ligand>
</feature>
<evidence type="ECO:0000256" key="12">
    <source>
        <dbReference type="PIRNR" id="PIRNR006621"/>
    </source>
</evidence>
<dbReference type="Ensembl" id="ENSEBUT00000014751.1">
    <property type="protein sequence ID" value="ENSEBUP00000014175.1"/>
    <property type="gene ID" value="ENSEBUG00000008924.1"/>
</dbReference>
<dbReference type="CDD" id="cd02801">
    <property type="entry name" value="DUS_like_FMN"/>
    <property type="match status" value="1"/>
</dbReference>
<dbReference type="InterPro" id="IPR013785">
    <property type="entry name" value="Aldolase_TIM"/>
</dbReference>
<evidence type="ECO:0000256" key="11">
    <source>
        <dbReference type="ARBA" id="ARBA00060741"/>
    </source>
</evidence>
<protein>
    <recommendedName>
        <fullName evidence="12">tRNA-dihydrouridine synthase</fullName>
        <ecNumber evidence="12">1.3.1.-</ecNumber>
    </recommendedName>
</protein>
<evidence type="ECO:0000259" key="15">
    <source>
        <dbReference type="Pfam" id="PF01207"/>
    </source>
</evidence>
<feature type="binding site" evidence="14">
    <location>
        <begin position="237"/>
        <end position="238"/>
    </location>
    <ligand>
        <name>FMN</name>
        <dbReference type="ChEBI" id="CHEBI:58210"/>
    </ligand>
</feature>
<evidence type="ECO:0000256" key="5">
    <source>
        <dbReference type="ARBA" id="ARBA00022694"/>
    </source>
</evidence>
<comment type="function">
    <text evidence="2 12">Catalyzes the synthesis of dihydrouridine, a modified base found in the D-loop of most tRNAs.</text>
</comment>
<evidence type="ECO:0000313" key="16">
    <source>
        <dbReference type="Ensembl" id="ENSEBUP00000014175.1"/>
    </source>
</evidence>
<dbReference type="InterPro" id="IPR018517">
    <property type="entry name" value="tRNA_hU_synthase_CS"/>
</dbReference>
<name>A0A8C4QEA6_EPTBU</name>
<dbReference type="AlphaFoldDB" id="A0A8C4QEA6"/>
<evidence type="ECO:0000256" key="8">
    <source>
        <dbReference type="ARBA" id="ARBA00051779"/>
    </source>
</evidence>
<dbReference type="FunFam" id="3.20.20.70:FF:000100">
    <property type="entry name" value="tRNA-dihydrouridine synthase"/>
    <property type="match status" value="1"/>
</dbReference>
<organism evidence="16 17">
    <name type="scientific">Eptatretus burgeri</name>
    <name type="common">Inshore hagfish</name>
    <dbReference type="NCBI Taxonomy" id="7764"/>
    <lineage>
        <taxon>Eukaryota</taxon>
        <taxon>Metazoa</taxon>
        <taxon>Chordata</taxon>
        <taxon>Craniata</taxon>
        <taxon>Vertebrata</taxon>
        <taxon>Cyclostomata</taxon>
        <taxon>Myxini</taxon>
        <taxon>Myxiniformes</taxon>
        <taxon>Myxinidae</taxon>
        <taxon>Eptatretinae</taxon>
        <taxon>Eptatretus</taxon>
    </lineage>
</organism>
<keyword evidence="3 12" id="KW-0285">Flavoprotein</keyword>
<evidence type="ECO:0000256" key="3">
    <source>
        <dbReference type="ARBA" id="ARBA00022630"/>
    </source>
</evidence>
<comment type="similarity">
    <text evidence="11">Belongs to the Dus family. Dus4 subfamily.</text>
</comment>
<dbReference type="PANTHER" id="PTHR11082">
    <property type="entry name" value="TRNA-DIHYDROURIDINE SYNTHASE"/>
    <property type="match status" value="1"/>
</dbReference>
<feature type="domain" description="DUS-like FMN-binding" evidence="15">
    <location>
        <begin position="29"/>
        <end position="281"/>
    </location>
</feature>
<evidence type="ECO:0000313" key="17">
    <source>
        <dbReference type="Proteomes" id="UP000694388"/>
    </source>
</evidence>
<keyword evidence="6 12" id="KW-0560">Oxidoreductase</keyword>
<feature type="binding site" evidence="14">
    <location>
        <begin position="30"/>
        <end position="32"/>
    </location>
    <ligand>
        <name>FMN</name>
        <dbReference type="ChEBI" id="CHEBI:58210"/>
    </ligand>
</feature>
<dbReference type="GO" id="GO:0050660">
    <property type="term" value="F:flavin adenine dinucleotide binding"/>
    <property type="evidence" value="ECO:0007669"/>
    <property type="project" value="InterPro"/>
</dbReference>
<proteinExistence type="inferred from homology"/>
<sequence length="314" mass="34939">MGLRDDQHKPSRTNIVEMLHSGQMVKISAPMVRYSKLPFRTLVRGYDCDLCFTPMIVANPFVRSIKARDSEFTTNSGDRPLVVQFAASNGKDLADAAEIVIPFADGIDLNCGCPQRWAMSEGYGASLLQKPELVKDMIQQVRSRIADPHFSISIKIRVHEDLERTVDLCRQAEAAGISWITVHGRTPTERKQPARPHATALLRSALSVPVVINGDLCNLQQAQKLQQFTGAHGVMVARSLLANPALFAGFKTTPAHCISDWLAVSTRLGVPFATFHHHLCLMLEPITSRPERWHFQHLSSTAAVLDYLRLHYGI</sequence>
<dbReference type="Gene3D" id="3.20.20.70">
    <property type="entry name" value="Aldolase class I"/>
    <property type="match status" value="1"/>
</dbReference>
<evidence type="ECO:0000256" key="1">
    <source>
        <dbReference type="ARBA" id="ARBA00001917"/>
    </source>
</evidence>
<feature type="binding site" evidence="14">
    <location>
        <position position="84"/>
    </location>
    <ligand>
        <name>FMN</name>
        <dbReference type="ChEBI" id="CHEBI:58210"/>
    </ligand>
</feature>
<keyword evidence="17" id="KW-1185">Reference proteome</keyword>
<comment type="cofactor">
    <cofactor evidence="1 12 14">
        <name>FMN</name>
        <dbReference type="ChEBI" id="CHEBI:58210"/>
    </cofactor>
</comment>
<keyword evidence="5 12" id="KW-0819">tRNA processing</keyword>
<feature type="active site" description="Proton donor" evidence="13">
    <location>
        <position position="113"/>
    </location>
</feature>
<evidence type="ECO:0000256" key="10">
    <source>
        <dbReference type="ARBA" id="ARBA00052996"/>
    </source>
</evidence>
<reference evidence="16" key="1">
    <citation type="submission" date="2025-08" db="UniProtKB">
        <authorList>
            <consortium name="Ensembl"/>
        </authorList>
    </citation>
    <scope>IDENTIFICATION</scope>
</reference>
<dbReference type="PANTHER" id="PTHR11082:SF31">
    <property type="entry name" value="TRNA-DIHYDROURIDINE(20A_20B) SYNTHASE [NAD(P)+]-LIKE"/>
    <property type="match status" value="1"/>
</dbReference>